<gene>
    <name evidence="3" type="ORF">HGG74_16760</name>
</gene>
<keyword evidence="4" id="KW-1185">Reference proteome</keyword>
<dbReference type="Proteomes" id="UP000544090">
    <property type="component" value="Unassembled WGS sequence"/>
</dbReference>
<evidence type="ECO:0000313" key="4">
    <source>
        <dbReference type="Proteomes" id="UP000544090"/>
    </source>
</evidence>
<dbReference type="Gene3D" id="3.40.50.2000">
    <property type="entry name" value="Glycogen Phosphorylase B"/>
    <property type="match status" value="2"/>
</dbReference>
<organism evidence="3 4">
    <name type="scientific">Arthrobacter mobilis</name>
    <dbReference type="NCBI Taxonomy" id="2724944"/>
    <lineage>
        <taxon>Bacteria</taxon>
        <taxon>Bacillati</taxon>
        <taxon>Actinomycetota</taxon>
        <taxon>Actinomycetes</taxon>
        <taxon>Micrococcales</taxon>
        <taxon>Micrococcaceae</taxon>
        <taxon>Arthrobacter</taxon>
    </lineage>
</organism>
<dbReference type="GO" id="GO:0016757">
    <property type="term" value="F:glycosyltransferase activity"/>
    <property type="evidence" value="ECO:0007669"/>
    <property type="project" value="InterPro"/>
</dbReference>
<protein>
    <submittedName>
        <fullName evidence="3">Glycosyltransferase</fullName>
    </submittedName>
</protein>
<comment type="caution">
    <text evidence="3">The sequence shown here is derived from an EMBL/GenBank/DDBJ whole genome shotgun (WGS) entry which is preliminary data.</text>
</comment>
<reference evidence="3 4" key="1">
    <citation type="submission" date="2020-04" db="EMBL/GenBank/DDBJ databases">
        <title>Arthrobacter sp. nov.</title>
        <authorList>
            <person name="Liu S."/>
        </authorList>
    </citation>
    <scope>NUCLEOTIDE SEQUENCE [LARGE SCALE GENOMIC DNA]</scope>
    <source>
        <strain evidence="3 4">E918</strain>
    </source>
</reference>
<dbReference type="EMBL" id="JAAZSQ010000020">
    <property type="protein sequence ID" value="NKX56154.1"/>
    <property type="molecule type" value="Genomic_DNA"/>
</dbReference>
<feature type="domain" description="Glycosyl transferase family 1" evidence="2">
    <location>
        <begin position="327"/>
        <end position="485"/>
    </location>
</feature>
<evidence type="ECO:0000313" key="3">
    <source>
        <dbReference type="EMBL" id="NKX56154.1"/>
    </source>
</evidence>
<keyword evidence="1 3" id="KW-0808">Transferase</keyword>
<dbReference type="AlphaFoldDB" id="A0A7X6K6P1"/>
<proteinExistence type="predicted"/>
<evidence type="ECO:0000259" key="2">
    <source>
        <dbReference type="Pfam" id="PF00534"/>
    </source>
</evidence>
<dbReference type="RefSeq" id="WP_168488216.1">
    <property type="nucleotide sequence ID" value="NZ_JAAZSQ010000020.1"/>
</dbReference>
<dbReference type="SUPFAM" id="SSF53756">
    <property type="entry name" value="UDP-Glycosyltransferase/glycogen phosphorylase"/>
    <property type="match status" value="1"/>
</dbReference>
<dbReference type="PANTHER" id="PTHR12526">
    <property type="entry name" value="GLYCOSYLTRANSFERASE"/>
    <property type="match status" value="1"/>
</dbReference>
<sequence length="660" mass="72021">MQRTAHFAVNTLALRRGGLVKAVRARANSLAAAGTLEQVWIEVLGFQARLDADVAALRRGGHLHPKVKVRSVLSSLDGSARTETRKPVRAPADPALTAVKADAPGRTIHYFRDGLPEMDIRFGWNGLAASIDHFDAAGLRIRREEMNGEGRLVRVLHYSPGAATPSIQRHIGRDGKCFLAVRQKPGSKLWGDSVLFGANPRSFADMGDLYQFALERLLADEEAPAICSEFRDHLDNFPGRNVDEVVGALRHPNLLKVAVAHSNHLEEPYVAGSGISPNWKRLVRQLDAYDALVVWTEAQRRDFVADFGHEDLLEVIPPAAPPARPSAARPDPNRLVLVARTHPKKRVDEAIRVLRTVLDGNPDAVLEIYGLGSKSAEEAKVHALIAELGVGASVRFMPFAEDSGTIYPGACATLFTSASEGFGLILLESMSCGVPVAAYDSNYGPREVIVDGENGFLAPFGDHDALAARILQLMRDPQLRERLGAGCRAAVSGFSEAAFVARWAEVLSKPPRGGRQSVPRPAGGRAYWEGSTLILPAEDQVPDGAELLVRKRREAEGVRVPMNGRFWHVPFVRSEPLDIFDFFIVIPGSRKEQRLSFGQLEVTQRPPLRVYATENGNLSVKHSGAVPLKRRLGAVPAVRSLLRTPAAGALLRIGGLRRRR</sequence>
<dbReference type="InterPro" id="IPR001296">
    <property type="entry name" value="Glyco_trans_1"/>
</dbReference>
<name>A0A7X6K6P1_9MICC</name>
<dbReference type="Pfam" id="PF00534">
    <property type="entry name" value="Glycos_transf_1"/>
    <property type="match status" value="1"/>
</dbReference>
<accession>A0A7X6K6P1</accession>
<evidence type="ECO:0000256" key="1">
    <source>
        <dbReference type="ARBA" id="ARBA00022679"/>
    </source>
</evidence>